<dbReference type="KEGG" id="bmei:Spa11_23080"/>
<dbReference type="RefSeq" id="WP_231933242.1">
    <property type="nucleotide sequence ID" value="NZ_CP036349.1"/>
</dbReference>
<name>A0A518K8K0_9BACT</name>
<dbReference type="Proteomes" id="UP000316426">
    <property type="component" value="Chromosome"/>
</dbReference>
<dbReference type="EMBL" id="CP036349">
    <property type="protein sequence ID" value="QDV74109.1"/>
    <property type="molecule type" value="Genomic_DNA"/>
</dbReference>
<feature type="compositionally biased region" description="Basic and acidic residues" evidence="1">
    <location>
        <begin position="95"/>
        <end position="107"/>
    </location>
</feature>
<evidence type="ECO:0000256" key="1">
    <source>
        <dbReference type="SAM" id="MobiDB-lite"/>
    </source>
</evidence>
<proteinExistence type="predicted"/>
<keyword evidence="3" id="KW-1185">Reference proteome</keyword>
<accession>A0A518K8K0</accession>
<dbReference type="AlphaFoldDB" id="A0A518K8K0"/>
<sequence length="145" mass="16224">MGLDLFAHKTLDAIYAPVDLAIATALELHYWRKHPNLHGWMQRLCCEKGGQQEFNCTPVVLTTEDLDRVERDLVAGKLPETAGLFFGESDGSETENGHRLDRQGAKGDRRGLHRLLRLVVVTPRGQGRSSLPILRLPTRWVVASS</sequence>
<reference evidence="2 3" key="1">
    <citation type="submission" date="2019-02" db="EMBL/GenBank/DDBJ databases">
        <title>Deep-cultivation of Planctomycetes and their phenomic and genomic characterization uncovers novel biology.</title>
        <authorList>
            <person name="Wiegand S."/>
            <person name="Jogler M."/>
            <person name="Boedeker C."/>
            <person name="Pinto D."/>
            <person name="Vollmers J."/>
            <person name="Rivas-Marin E."/>
            <person name="Kohn T."/>
            <person name="Peeters S.H."/>
            <person name="Heuer A."/>
            <person name="Rast P."/>
            <person name="Oberbeckmann S."/>
            <person name="Bunk B."/>
            <person name="Jeske O."/>
            <person name="Meyerdierks A."/>
            <person name="Storesund J.E."/>
            <person name="Kallscheuer N."/>
            <person name="Luecker S."/>
            <person name="Lage O.M."/>
            <person name="Pohl T."/>
            <person name="Merkel B.J."/>
            <person name="Hornburger P."/>
            <person name="Mueller R.-W."/>
            <person name="Bruemmer F."/>
            <person name="Labrenz M."/>
            <person name="Spormann A.M."/>
            <person name="Op den Camp H."/>
            <person name="Overmann J."/>
            <person name="Amann R."/>
            <person name="Jetten M.S.M."/>
            <person name="Mascher T."/>
            <person name="Medema M.H."/>
            <person name="Devos D.P."/>
            <person name="Kaster A.-K."/>
            <person name="Ovreas L."/>
            <person name="Rohde M."/>
            <person name="Galperin M.Y."/>
            <person name="Jogler C."/>
        </authorList>
    </citation>
    <scope>NUCLEOTIDE SEQUENCE [LARGE SCALE GENOMIC DNA]</scope>
    <source>
        <strain evidence="2 3">Spa11</strain>
    </source>
</reference>
<feature type="region of interest" description="Disordered" evidence="1">
    <location>
        <begin position="86"/>
        <end position="107"/>
    </location>
</feature>
<evidence type="ECO:0000313" key="2">
    <source>
        <dbReference type="EMBL" id="QDV74109.1"/>
    </source>
</evidence>
<gene>
    <name evidence="2" type="ORF">Spa11_23080</name>
</gene>
<evidence type="ECO:0000313" key="3">
    <source>
        <dbReference type="Proteomes" id="UP000316426"/>
    </source>
</evidence>
<protein>
    <submittedName>
        <fullName evidence="2">Uncharacterized protein</fullName>
    </submittedName>
</protein>
<organism evidence="2 3">
    <name type="scientific">Botrimarina mediterranea</name>
    <dbReference type="NCBI Taxonomy" id="2528022"/>
    <lineage>
        <taxon>Bacteria</taxon>
        <taxon>Pseudomonadati</taxon>
        <taxon>Planctomycetota</taxon>
        <taxon>Planctomycetia</taxon>
        <taxon>Pirellulales</taxon>
        <taxon>Lacipirellulaceae</taxon>
        <taxon>Botrimarina</taxon>
    </lineage>
</organism>